<dbReference type="Pfam" id="PF16188">
    <property type="entry name" value="Peptidase_M24_C"/>
    <property type="match status" value="1"/>
</dbReference>
<comment type="similarity">
    <text evidence="1">Belongs to the peptidase M24B family.</text>
</comment>
<organism evidence="8 9">
    <name type="scientific">[Lactobacillus] rogosae</name>
    <dbReference type="NCBI Taxonomy" id="706562"/>
    <lineage>
        <taxon>Bacteria</taxon>
        <taxon>Bacillati</taxon>
        <taxon>Bacillota</taxon>
        <taxon>Clostridia</taxon>
        <taxon>Lachnospirales</taxon>
        <taxon>Lachnospiraceae</taxon>
        <taxon>Lachnospira</taxon>
    </lineage>
</organism>
<dbReference type="InterPro" id="IPR033740">
    <property type="entry name" value="Pept_M24B"/>
</dbReference>
<dbReference type="InterPro" id="IPR029149">
    <property type="entry name" value="Creatin/AminoP/Spt16_N"/>
</dbReference>
<evidence type="ECO:0000256" key="4">
    <source>
        <dbReference type="SAM" id="MobiDB-lite"/>
    </source>
</evidence>
<keyword evidence="8" id="KW-0031">Aminopeptidase</keyword>
<dbReference type="GO" id="GO:0004177">
    <property type="term" value="F:aminopeptidase activity"/>
    <property type="evidence" value="ECO:0007669"/>
    <property type="project" value="UniProtKB-KW"/>
</dbReference>
<evidence type="ECO:0000256" key="3">
    <source>
        <dbReference type="ARBA" id="ARBA00022801"/>
    </source>
</evidence>
<keyword evidence="9" id="KW-1185">Reference proteome</keyword>
<dbReference type="InterPro" id="IPR050422">
    <property type="entry name" value="X-Pro_aminopeptidase_P"/>
</dbReference>
<dbReference type="InterPro" id="IPR032416">
    <property type="entry name" value="Peptidase_M24_C"/>
</dbReference>
<evidence type="ECO:0000313" key="8">
    <source>
        <dbReference type="EMBL" id="MEQ2378340.1"/>
    </source>
</evidence>
<dbReference type="RefSeq" id="WP_349153085.1">
    <property type="nucleotide sequence ID" value="NZ_JBBMER010000001.1"/>
</dbReference>
<dbReference type="Pfam" id="PF00557">
    <property type="entry name" value="Peptidase_M24"/>
    <property type="match status" value="1"/>
</dbReference>
<feature type="domain" description="Peptidase M24 C-terminal" evidence="7">
    <location>
        <begin position="561"/>
        <end position="619"/>
    </location>
</feature>
<evidence type="ECO:0000256" key="2">
    <source>
        <dbReference type="ARBA" id="ARBA00022723"/>
    </source>
</evidence>
<dbReference type="Pfam" id="PF16189">
    <property type="entry name" value="Creatinase_N_2"/>
    <property type="match status" value="1"/>
</dbReference>
<evidence type="ECO:0000313" key="9">
    <source>
        <dbReference type="Proteomes" id="UP001442364"/>
    </source>
</evidence>
<feature type="compositionally biased region" description="Basic and acidic residues" evidence="4">
    <location>
        <begin position="1"/>
        <end position="10"/>
    </location>
</feature>
<feature type="domain" description="Peptidase M24" evidence="5">
    <location>
        <begin position="343"/>
        <end position="552"/>
    </location>
</feature>
<proteinExistence type="inferred from homology"/>
<sequence length="620" mass="70290">MDNISDDKIINDNATNNGSNNNTVISRRLEAVRGIMKEKGVDIYVVVTGDYHISEYAGDYFKEREFISGFSGSAGTAVITSDTAVLFTDGRYFVQAEKQLSGTEYKLMRMGSAGVPALNEYCRELLKEGMTIGFDGRCVQAGQGIEFKKMAEFNKAHCNYSFDAIEQIYNDRAEFPHSKAFYLDTMYSGKTIKDKLIDVRCAMKDNMSDVHIIASLDDICWLFNIRGRDVHCNPVIMAYAAVYMDKTVLYTDIDRLDDCIDKLIEAGVEVKPYNDIYEDIRSIAGHKVLIDKKRVNTRLYLYAKDNDKIELVEKENPEVLLKAVKNDIEITNLKNVHIDDGLAVTRFIFWLKKAVKSGQTITEASAAEYLDNLRSGIKDYIELSFDTISAYADNAAMMHYQASKDNCSTLKQEGMLLVDSGGQYMRGTTDITRTIALGEVTDEMKKCYTLTLKGMLNLANTRFLHGCTGYNLDIMARAPLWNENIDYRCGTGHGVGYLLNVHEAPNGFRWKHIQGVNDLAVLTPGMVTSDEPGVYADGRFGIRIENEIIVTEDKENEYGRWLKFEMLTMVPVDLDLVDVQYLNYKDIEQLNNYHKQVYNVLSPYMKGEELEQLVYSTREL</sequence>
<evidence type="ECO:0000259" key="7">
    <source>
        <dbReference type="Pfam" id="PF16188"/>
    </source>
</evidence>
<gene>
    <name evidence="8" type="ORF">WMO14_00380</name>
</gene>
<feature type="domain" description="Creatinase N-terminal" evidence="6">
    <location>
        <begin position="28"/>
        <end position="148"/>
    </location>
</feature>
<keyword evidence="3 8" id="KW-0378">Hydrolase</keyword>
<protein>
    <submittedName>
        <fullName evidence="8">Aminopeptidase P family protein</fullName>
        <ecNumber evidence="8">3.4.11.-</ecNumber>
    </submittedName>
</protein>
<dbReference type="SUPFAM" id="SSF53092">
    <property type="entry name" value="Creatinase/prolidase N-terminal domain"/>
    <property type="match status" value="1"/>
</dbReference>
<dbReference type="EMBL" id="JBBMER010000001">
    <property type="protein sequence ID" value="MEQ2378340.1"/>
    <property type="molecule type" value="Genomic_DNA"/>
</dbReference>
<feature type="region of interest" description="Disordered" evidence="4">
    <location>
        <begin position="1"/>
        <end position="22"/>
    </location>
</feature>
<dbReference type="PANTHER" id="PTHR43763:SF6">
    <property type="entry name" value="XAA-PRO AMINOPEPTIDASE 1"/>
    <property type="match status" value="1"/>
</dbReference>
<dbReference type="InterPro" id="IPR000587">
    <property type="entry name" value="Creatinase_N"/>
</dbReference>
<dbReference type="EC" id="3.4.11.-" evidence="8"/>
<keyword evidence="8" id="KW-0645">Protease</keyword>
<dbReference type="Proteomes" id="UP001442364">
    <property type="component" value="Unassembled WGS sequence"/>
</dbReference>
<keyword evidence="2" id="KW-0479">Metal-binding</keyword>
<dbReference type="CDD" id="cd01085">
    <property type="entry name" value="APP"/>
    <property type="match status" value="1"/>
</dbReference>
<evidence type="ECO:0000256" key="1">
    <source>
        <dbReference type="ARBA" id="ARBA00008766"/>
    </source>
</evidence>
<comment type="caution">
    <text evidence="8">The sequence shown here is derived from an EMBL/GenBank/DDBJ whole genome shotgun (WGS) entry which is preliminary data.</text>
</comment>
<dbReference type="PANTHER" id="PTHR43763">
    <property type="entry name" value="XAA-PRO AMINOPEPTIDASE 1"/>
    <property type="match status" value="1"/>
</dbReference>
<dbReference type="InterPro" id="IPR000994">
    <property type="entry name" value="Pept_M24"/>
</dbReference>
<reference evidence="8 9" key="1">
    <citation type="submission" date="2024-03" db="EMBL/GenBank/DDBJ databases">
        <title>Human intestinal bacterial collection.</title>
        <authorList>
            <person name="Pauvert C."/>
            <person name="Hitch T.C.A."/>
            <person name="Clavel T."/>
        </authorList>
    </citation>
    <scope>NUCLEOTIDE SEQUENCE [LARGE SCALE GENOMIC DNA]</scope>
    <source>
        <strain evidence="8 9">CLA-AA-H255</strain>
    </source>
</reference>
<dbReference type="Gene3D" id="3.40.350.10">
    <property type="entry name" value="Creatinase/prolidase N-terminal domain"/>
    <property type="match status" value="2"/>
</dbReference>
<accession>A0ABV1BTF4</accession>
<evidence type="ECO:0000259" key="5">
    <source>
        <dbReference type="Pfam" id="PF00557"/>
    </source>
</evidence>
<dbReference type="SUPFAM" id="SSF55920">
    <property type="entry name" value="Creatinase/aminopeptidase"/>
    <property type="match status" value="1"/>
</dbReference>
<dbReference type="Pfam" id="PF01321">
    <property type="entry name" value="Creatinase_N"/>
    <property type="match status" value="1"/>
</dbReference>
<dbReference type="Gene3D" id="3.90.230.10">
    <property type="entry name" value="Creatinase/methionine aminopeptidase superfamily"/>
    <property type="match status" value="1"/>
</dbReference>
<name>A0ABV1BTF4_9FIRM</name>
<evidence type="ECO:0000259" key="6">
    <source>
        <dbReference type="Pfam" id="PF01321"/>
    </source>
</evidence>
<feature type="compositionally biased region" description="Low complexity" evidence="4">
    <location>
        <begin position="11"/>
        <end position="22"/>
    </location>
</feature>
<dbReference type="InterPro" id="IPR036005">
    <property type="entry name" value="Creatinase/aminopeptidase-like"/>
</dbReference>